<keyword evidence="1" id="KW-0812">Transmembrane</keyword>
<dbReference type="EMBL" id="JAAAML010000003">
    <property type="protein sequence ID" value="MCO6409886.1"/>
    <property type="molecule type" value="Genomic_DNA"/>
</dbReference>
<dbReference type="Proteomes" id="UP001320715">
    <property type="component" value="Unassembled WGS sequence"/>
</dbReference>
<keyword evidence="1" id="KW-1133">Transmembrane helix</keyword>
<accession>A0ABT1CUK8</accession>
<comment type="caution">
    <text evidence="2">The sequence shown here is derived from an EMBL/GenBank/DDBJ whole genome shotgun (WGS) entry which is preliminary data.</text>
</comment>
<evidence type="ECO:0000313" key="2">
    <source>
        <dbReference type="EMBL" id="MCO6409886.1"/>
    </source>
</evidence>
<evidence type="ECO:0000313" key="3">
    <source>
        <dbReference type="Proteomes" id="UP001320715"/>
    </source>
</evidence>
<feature type="transmembrane region" description="Helical" evidence="1">
    <location>
        <begin position="95"/>
        <end position="116"/>
    </location>
</feature>
<reference evidence="2 3" key="1">
    <citation type="submission" date="2020-01" db="EMBL/GenBank/DDBJ databases">
        <title>Genomes of bacteria type strains.</title>
        <authorList>
            <person name="Chen J."/>
            <person name="Zhu S."/>
            <person name="Yang J."/>
        </authorList>
    </citation>
    <scope>NUCLEOTIDE SEQUENCE [LARGE SCALE GENOMIC DNA]</scope>
    <source>
        <strain evidence="2 3">DSM 16655</strain>
    </source>
</reference>
<protein>
    <submittedName>
        <fullName evidence="2">Uncharacterized protein</fullName>
    </submittedName>
</protein>
<keyword evidence="3" id="KW-1185">Reference proteome</keyword>
<keyword evidence="1" id="KW-0472">Membrane</keyword>
<organism evidence="2 3">
    <name type="scientific">Hoeflea alexandrii</name>
    <dbReference type="NCBI Taxonomy" id="288436"/>
    <lineage>
        <taxon>Bacteria</taxon>
        <taxon>Pseudomonadati</taxon>
        <taxon>Pseudomonadota</taxon>
        <taxon>Alphaproteobacteria</taxon>
        <taxon>Hyphomicrobiales</taxon>
        <taxon>Rhizobiaceae</taxon>
        <taxon>Hoeflea</taxon>
    </lineage>
</organism>
<feature type="transmembrane region" description="Helical" evidence="1">
    <location>
        <begin position="12"/>
        <end position="30"/>
    </location>
</feature>
<name>A0ABT1CUK8_9HYPH</name>
<proteinExistence type="predicted"/>
<sequence>MPHPNQTSSAALAVLIILQAVMLGALYAGIPPHPPAATPLFGIAPLLGASMAAAMAAILLGSGVTRPGRILGLLAALLALISFGPQKYFDAQFGLIWPAVISGQLACLTLLWTAFLGTRTATVAQEEQA</sequence>
<feature type="transmembrane region" description="Helical" evidence="1">
    <location>
        <begin position="70"/>
        <end position="89"/>
    </location>
</feature>
<feature type="transmembrane region" description="Helical" evidence="1">
    <location>
        <begin position="36"/>
        <end position="58"/>
    </location>
</feature>
<gene>
    <name evidence="2" type="ORF">GTW23_17015</name>
</gene>
<evidence type="ECO:0000256" key="1">
    <source>
        <dbReference type="SAM" id="Phobius"/>
    </source>
</evidence>
<dbReference type="RefSeq" id="WP_252916658.1">
    <property type="nucleotide sequence ID" value="NZ_JAAAML010000003.1"/>
</dbReference>